<dbReference type="CDD" id="cd00090">
    <property type="entry name" value="HTH_ARSR"/>
    <property type="match status" value="1"/>
</dbReference>
<evidence type="ECO:0000256" key="1">
    <source>
        <dbReference type="ARBA" id="ARBA00023015"/>
    </source>
</evidence>
<sequence>MNICSYIGVFMERWSESDSVALDDVATFFKVLGDPGRIRILKLLMDGELCVHELAEKLEVSQSAVSHQLSVLKYARLVKSRREGKHIFYSIADEHVSQVFALALLHVMED</sequence>
<evidence type="ECO:0000256" key="3">
    <source>
        <dbReference type="ARBA" id="ARBA00023163"/>
    </source>
</evidence>
<dbReference type="SUPFAM" id="SSF46785">
    <property type="entry name" value="Winged helix' DNA-binding domain"/>
    <property type="match status" value="1"/>
</dbReference>
<dbReference type="InterPro" id="IPR011991">
    <property type="entry name" value="ArsR-like_HTH"/>
</dbReference>
<dbReference type="PANTHER" id="PTHR43132:SF2">
    <property type="entry name" value="ARSENICAL RESISTANCE OPERON REPRESSOR ARSR-RELATED"/>
    <property type="match status" value="1"/>
</dbReference>
<dbReference type="InterPro" id="IPR036388">
    <property type="entry name" value="WH-like_DNA-bd_sf"/>
</dbReference>
<accession>A0ABU9UCA7</accession>
<keyword evidence="3" id="KW-0804">Transcription</keyword>
<dbReference type="SMART" id="SM00418">
    <property type="entry name" value="HTH_ARSR"/>
    <property type="match status" value="1"/>
</dbReference>
<name>A0ABU9UCA7_9SPIR</name>
<dbReference type="PROSITE" id="PS50987">
    <property type="entry name" value="HTH_ARSR_2"/>
    <property type="match status" value="1"/>
</dbReference>
<evidence type="ECO:0000313" key="5">
    <source>
        <dbReference type="EMBL" id="MEM5948091.1"/>
    </source>
</evidence>
<keyword evidence="6" id="KW-1185">Reference proteome</keyword>
<dbReference type="Proteomes" id="UP001466331">
    <property type="component" value="Unassembled WGS sequence"/>
</dbReference>
<feature type="domain" description="HTH arsR-type" evidence="4">
    <location>
        <begin position="17"/>
        <end position="110"/>
    </location>
</feature>
<dbReference type="Gene3D" id="1.10.10.10">
    <property type="entry name" value="Winged helix-like DNA-binding domain superfamily/Winged helix DNA-binding domain"/>
    <property type="match status" value="1"/>
</dbReference>
<comment type="caution">
    <text evidence="5">The sequence shown here is derived from an EMBL/GenBank/DDBJ whole genome shotgun (WGS) entry which is preliminary data.</text>
</comment>
<dbReference type="NCBIfam" id="NF033788">
    <property type="entry name" value="HTH_metalloreg"/>
    <property type="match status" value="1"/>
</dbReference>
<dbReference type="PANTHER" id="PTHR43132">
    <property type="entry name" value="ARSENICAL RESISTANCE OPERON REPRESSOR ARSR-RELATED"/>
    <property type="match status" value="1"/>
</dbReference>
<organism evidence="5 6">
    <name type="scientific">Rarispira pelagica</name>
    <dbReference type="NCBI Taxonomy" id="3141764"/>
    <lineage>
        <taxon>Bacteria</taxon>
        <taxon>Pseudomonadati</taxon>
        <taxon>Spirochaetota</taxon>
        <taxon>Spirochaetia</taxon>
        <taxon>Winmispirales</taxon>
        <taxon>Winmispiraceae</taxon>
        <taxon>Rarispira</taxon>
    </lineage>
</organism>
<keyword evidence="1" id="KW-0805">Transcription regulation</keyword>
<proteinExistence type="predicted"/>
<evidence type="ECO:0000256" key="2">
    <source>
        <dbReference type="ARBA" id="ARBA00023125"/>
    </source>
</evidence>
<dbReference type="InterPro" id="IPR001845">
    <property type="entry name" value="HTH_ArsR_DNA-bd_dom"/>
</dbReference>
<protein>
    <submittedName>
        <fullName evidence="5">Metalloregulator ArsR/SmtB family transcription factor</fullName>
    </submittedName>
</protein>
<evidence type="ECO:0000313" key="6">
    <source>
        <dbReference type="Proteomes" id="UP001466331"/>
    </source>
</evidence>
<dbReference type="RefSeq" id="WP_420069537.1">
    <property type="nucleotide sequence ID" value="NZ_JBCHKQ010000002.1"/>
</dbReference>
<dbReference type="InterPro" id="IPR051011">
    <property type="entry name" value="Metal_resp_trans_reg"/>
</dbReference>
<keyword evidence="2" id="KW-0238">DNA-binding</keyword>
<dbReference type="InterPro" id="IPR036390">
    <property type="entry name" value="WH_DNA-bd_sf"/>
</dbReference>
<dbReference type="EMBL" id="JBCHKQ010000002">
    <property type="protein sequence ID" value="MEM5948091.1"/>
    <property type="molecule type" value="Genomic_DNA"/>
</dbReference>
<dbReference type="PRINTS" id="PR00778">
    <property type="entry name" value="HTHARSR"/>
</dbReference>
<evidence type="ECO:0000259" key="4">
    <source>
        <dbReference type="PROSITE" id="PS50987"/>
    </source>
</evidence>
<dbReference type="Pfam" id="PF01022">
    <property type="entry name" value="HTH_5"/>
    <property type="match status" value="1"/>
</dbReference>
<gene>
    <name evidence="5" type="ORF">WKV44_06015</name>
</gene>
<reference evidence="5 6" key="1">
    <citation type="submission" date="2024-03" db="EMBL/GenBank/DDBJ databases">
        <title>Ignisphaera cupida sp. nov., a hyperthermophilic hydrolytic archaeon from a hot spring of Kamchatka, and proposal of Ignisphaeraceae fam. nov.</title>
        <authorList>
            <person name="Podosokorskaya O.A."/>
            <person name="Elcheninov A.G."/>
            <person name="Maltseva A.I."/>
            <person name="Zayulina K.S."/>
            <person name="Novikov A."/>
            <person name="Merkel A.Y."/>
        </authorList>
    </citation>
    <scope>NUCLEOTIDE SEQUENCE [LARGE SCALE GENOMIC DNA]</scope>
    <source>
        <strain evidence="5 6">38H-sp</strain>
    </source>
</reference>